<dbReference type="SUPFAM" id="SSF75420">
    <property type="entry name" value="YhbC-like, N-terminal domain"/>
    <property type="match status" value="1"/>
</dbReference>
<name>A0A1Y3QUB5_9BACT</name>
<dbReference type="EMBL" id="JANGBQ010000003">
    <property type="protein sequence ID" value="MCQ5081936.1"/>
    <property type="molecule type" value="Genomic_DNA"/>
</dbReference>
<dbReference type="InterPro" id="IPR028989">
    <property type="entry name" value="RimP_N"/>
</dbReference>
<proteinExistence type="inferred from homology"/>
<reference evidence="7" key="1">
    <citation type="submission" date="2017-04" db="EMBL/GenBank/DDBJ databases">
        <title>Function of individual gut microbiota members based on whole genome sequencing of pure cultures obtained from chicken caecum.</title>
        <authorList>
            <person name="Medvecky M."/>
            <person name="Cejkova D."/>
            <person name="Polansky O."/>
            <person name="Karasova D."/>
            <person name="Kubasova T."/>
            <person name="Cizek A."/>
            <person name="Rychlik I."/>
        </authorList>
    </citation>
    <scope>NUCLEOTIDE SEQUENCE [LARGE SCALE GENOMIC DNA]</scope>
    <source>
        <strain evidence="7">An90</strain>
    </source>
</reference>
<protein>
    <recommendedName>
        <fullName evidence="3">Ribosome maturation factor RimP</fullName>
    </recommendedName>
</protein>
<accession>A0A1Y3QUB5</accession>
<keyword evidence="1 3" id="KW-0963">Cytoplasm</keyword>
<dbReference type="Proteomes" id="UP000195772">
    <property type="component" value="Unassembled WGS sequence"/>
</dbReference>
<reference evidence="6" key="2">
    <citation type="journal article" date="2018" name="BMC Genomics">
        <title>Whole genome sequencing and function prediction of 133 gut anaerobes isolated from chicken caecum in pure cultures.</title>
        <authorList>
            <person name="Medvecky M."/>
            <person name="Cejkova D."/>
            <person name="Polansky O."/>
            <person name="Karasova D."/>
            <person name="Kubasova T."/>
            <person name="Cizek A."/>
            <person name="Rychlik I."/>
        </authorList>
    </citation>
    <scope>NUCLEOTIDE SEQUENCE</scope>
    <source>
        <strain evidence="6">An90</strain>
    </source>
</reference>
<gene>
    <name evidence="3 5" type="primary">rimP</name>
    <name evidence="6" type="ORF">B5G41_14125</name>
    <name evidence="5" type="ORF">NE651_03410</name>
</gene>
<dbReference type="NCBIfam" id="NF002531">
    <property type="entry name" value="PRK02001.1"/>
    <property type="match status" value="1"/>
</dbReference>
<comment type="subcellular location">
    <subcellularLocation>
        <location evidence="3">Cytoplasm</location>
    </subcellularLocation>
</comment>
<sequence>MIDTKKIIEAAERNLQGTDMFVVGCTCTPGNDIELLIDSDTSVAIDACVRLSRSIEEELDRDEEDFSLTVASAGIGSELKSLRQYRKLVGNTVEVLLTSGIKVLAKLDAADDQGITLSYEEKQAVEGKKRKQLVTVTRRYGFGEIKSAREWLDFK</sequence>
<evidence type="ECO:0000313" key="6">
    <source>
        <dbReference type="EMBL" id="OUN01868.1"/>
    </source>
</evidence>
<comment type="similarity">
    <text evidence="3">Belongs to the RimP family.</text>
</comment>
<keyword evidence="2 3" id="KW-0690">Ribosome biogenesis</keyword>
<dbReference type="Proteomes" id="UP001205035">
    <property type="component" value="Unassembled WGS sequence"/>
</dbReference>
<evidence type="ECO:0000256" key="3">
    <source>
        <dbReference type="HAMAP-Rule" id="MF_01077"/>
    </source>
</evidence>
<evidence type="ECO:0000313" key="5">
    <source>
        <dbReference type="EMBL" id="MCQ5081936.1"/>
    </source>
</evidence>
<evidence type="ECO:0000256" key="2">
    <source>
        <dbReference type="ARBA" id="ARBA00022517"/>
    </source>
</evidence>
<dbReference type="EMBL" id="NFHB01000012">
    <property type="protein sequence ID" value="OUN01868.1"/>
    <property type="molecule type" value="Genomic_DNA"/>
</dbReference>
<dbReference type="GO" id="GO:0006412">
    <property type="term" value="P:translation"/>
    <property type="evidence" value="ECO:0007669"/>
    <property type="project" value="TreeGrafter"/>
</dbReference>
<comment type="caution">
    <text evidence="6">The sequence shown here is derived from an EMBL/GenBank/DDBJ whole genome shotgun (WGS) entry which is preliminary data.</text>
</comment>
<feature type="domain" description="Ribosome maturation factor RimP N-terminal" evidence="4">
    <location>
        <begin position="32"/>
        <end position="75"/>
    </location>
</feature>
<dbReference type="eggNOG" id="COG0779">
    <property type="taxonomic scope" value="Bacteria"/>
</dbReference>
<dbReference type="Gene3D" id="3.30.300.70">
    <property type="entry name" value="RimP-like superfamily, N-terminal"/>
    <property type="match status" value="1"/>
</dbReference>
<evidence type="ECO:0000256" key="1">
    <source>
        <dbReference type="ARBA" id="ARBA00022490"/>
    </source>
</evidence>
<organism evidence="6 7">
    <name type="scientific">Alistipes onderdonkii</name>
    <dbReference type="NCBI Taxonomy" id="328813"/>
    <lineage>
        <taxon>Bacteria</taxon>
        <taxon>Pseudomonadati</taxon>
        <taxon>Bacteroidota</taxon>
        <taxon>Bacteroidia</taxon>
        <taxon>Bacteroidales</taxon>
        <taxon>Rikenellaceae</taxon>
        <taxon>Alistipes</taxon>
    </lineage>
</organism>
<dbReference type="AlphaFoldDB" id="A0A1Y3QUB5"/>
<dbReference type="GO" id="GO:0005829">
    <property type="term" value="C:cytosol"/>
    <property type="evidence" value="ECO:0007669"/>
    <property type="project" value="TreeGrafter"/>
</dbReference>
<reference evidence="5" key="3">
    <citation type="submission" date="2022-06" db="EMBL/GenBank/DDBJ databases">
        <title>Isolation of gut microbiota from human fecal samples.</title>
        <authorList>
            <person name="Pamer E.G."/>
            <person name="Barat B."/>
            <person name="Waligurski E."/>
            <person name="Medina S."/>
            <person name="Paddock L."/>
            <person name="Mostad J."/>
        </authorList>
    </citation>
    <scope>NUCLEOTIDE SEQUENCE</scope>
    <source>
        <strain evidence="5">DFI.6.22</strain>
    </source>
</reference>
<dbReference type="InterPro" id="IPR003728">
    <property type="entry name" value="Ribosome_maturation_RimP"/>
</dbReference>
<evidence type="ECO:0000313" key="7">
    <source>
        <dbReference type="Proteomes" id="UP000195772"/>
    </source>
</evidence>
<dbReference type="InterPro" id="IPR035956">
    <property type="entry name" value="RimP_N_sf"/>
</dbReference>
<evidence type="ECO:0000259" key="4">
    <source>
        <dbReference type="Pfam" id="PF02576"/>
    </source>
</evidence>
<dbReference type="OrthoDB" id="9789702at2"/>
<dbReference type="HAMAP" id="MF_01077">
    <property type="entry name" value="RimP"/>
    <property type="match status" value="1"/>
</dbReference>
<dbReference type="RefSeq" id="WP_087403507.1">
    <property type="nucleotide sequence ID" value="NZ_AP031440.1"/>
</dbReference>
<dbReference type="PANTHER" id="PTHR33867">
    <property type="entry name" value="RIBOSOME MATURATION FACTOR RIMP"/>
    <property type="match status" value="1"/>
</dbReference>
<dbReference type="GO" id="GO:0000028">
    <property type="term" value="P:ribosomal small subunit assembly"/>
    <property type="evidence" value="ECO:0007669"/>
    <property type="project" value="TreeGrafter"/>
</dbReference>
<dbReference type="Pfam" id="PF02576">
    <property type="entry name" value="RimP_N"/>
    <property type="match status" value="1"/>
</dbReference>
<comment type="function">
    <text evidence="3">Required for maturation of 30S ribosomal subunits.</text>
</comment>
<dbReference type="PANTHER" id="PTHR33867:SF1">
    <property type="entry name" value="RIBOSOME MATURATION FACTOR RIMP"/>
    <property type="match status" value="1"/>
</dbReference>